<dbReference type="CDD" id="cd04301">
    <property type="entry name" value="NAT_SF"/>
    <property type="match status" value="1"/>
</dbReference>
<evidence type="ECO:0000259" key="3">
    <source>
        <dbReference type="PROSITE" id="PS51186"/>
    </source>
</evidence>
<organism evidence="4 5">
    <name type="scientific">Desulfocapsa sulfexigens (strain DSM 10523 / SB164P1)</name>
    <dbReference type="NCBI Taxonomy" id="1167006"/>
    <lineage>
        <taxon>Bacteria</taxon>
        <taxon>Pseudomonadati</taxon>
        <taxon>Thermodesulfobacteriota</taxon>
        <taxon>Desulfobulbia</taxon>
        <taxon>Desulfobulbales</taxon>
        <taxon>Desulfocapsaceae</taxon>
        <taxon>Desulfocapsa</taxon>
    </lineage>
</organism>
<dbReference type="GO" id="GO:0008080">
    <property type="term" value="F:N-acetyltransferase activity"/>
    <property type="evidence" value="ECO:0007669"/>
    <property type="project" value="UniProtKB-ARBA"/>
</dbReference>
<dbReference type="SUPFAM" id="SSF55729">
    <property type="entry name" value="Acyl-CoA N-acyltransferases (Nat)"/>
    <property type="match status" value="1"/>
</dbReference>
<dbReference type="HOGENOM" id="CLU_013985_34_9_7"/>
<gene>
    <name evidence="4" type="ordered locus">UWK_00342</name>
</gene>
<dbReference type="InterPro" id="IPR000182">
    <property type="entry name" value="GNAT_dom"/>
</dbReference>
<evidence type="ECO:0000256" key="1">
    <source>
        <dbReference type="ARBA" id="ARBA00022679"/>
    </source>
</evidence>
<dbReference type="eggNOG" id="COG0456">
    <property type="taxonomic scope" value="Bacteria"/>
</dbReference>
<accession>M1P5H1</accession>
<evidence type="ECO:0000313" key="4">
    <source>
        <dbReference type="EMBL" id="AGF76927.1"/>
    </source>
</evidence>
<evidence type="ECO:0000256" key="2">
    <source>
        <dbReference type="ARBA" id="ARBA00023315"/>
    </source>
</evidence>
<dbReference type="Gene3D" id="3.40.630.30">
    <property type="match status" value="1"/>
</dbReference>
<evidence type="ECO:0000313" key="5">
    <source>
        <dbReference type="Proteomes" id="UP000011721"/>
    </source>
</evidence>
<dbReference type="Pfam" id="PF00583">
    <property type="entry name" value="Acetyltransf_1"/>
    <property type="match status" value="1"/>
</dbReference>
<protein>
    <submittedName>
        <fullName evidence="4">Acetyltransferase</fullName>
    </submittedName>
</protein>
<dbReference type="EMBL" id="CP003985">
    <property type="protein sequence ID" value="AGF76927.1"/>
    <property type="molecule type" value="Genomic_DNA"/>
</dbReference>
<feature type="domain" description="N-acetyltransferase" evidence="3">
    <location>
        <begin position="9"/>
        <end position="163"/>
    </location>
</feature>
<dbReference type="Proteomes" id="UP000011721">
    <property type="component" value="Chromosome"/>
</dbReference>
<proteinExistence type="predicted"/>
<keyword evidence="5" id="KW-1185">Reference proteome</keyword>
<dbReference type="STRING" id="1167006.UWK_00342"/>
<dbReference type="PATRIC" id="fig|1167006.5.peg.386"/>
<dbReference type="InterPro" id="IPR051016">
    <property type="entry name" value="Diverse_Substrate_AcTransf"/>
</dbReference>
<dbReference type="InterPro" id="IPR016181">
    <property type="entry name" value="Acyl_CoA_acyltransferase"/>
</dbReference>
<keyword evidence="2" id="KW-0012">Acyltransferase</keyword>
<sequence length="163" mass="18256">MINSSIAGMCVRQARKADLDELAGLLQQLFTIEEDFRFDAARQHRGLEMLLDRDGAVVLVAEKENNVIGMCTGQLMISTAEGGHSLLVEDVVVDEQWRGRGIGTGLLKALEDWGEKKKVSRYQLLADKSNDAGIRFYRKHNWQQTELICLRKHPLMGTSKGKG</sequence>
<dbReference type="KEGG" id="dsf:UWK_00342"/>
<keyword evidence="1 4" id="KW-0808">Transferase</keyword>
<dbReference type="PANTHER" id="PTHR10545">
    <property type="entry name" value="DIAMINE N-ACETYLTRANSFERASE"/>
    <property type="match status" value="1"/>
</dbReference>
<dbReference type="AlphaFoldDB" id="M1P5H1"/>
<reference evidence="5" key="1">
    <citation type="journal article" date="2013" name="Stand. Genomic Sci.">
        <title>Complete genome sequence of Desulfocapsa sulfexigens, a marine deltaproteobacterium specialized in disproportionating inorganic sulfur compounds.</title>
        <authorList>
            <person name="Finster K.W."/>
            <person name="Kjeldsen K.U."/>
            <person name="Kube M."/>
            <person name="Reinhardt R."/>
            <person name="Mussmann M."/>
            <person name="Amann R."/>
            <person name="Schreiber L."/>
        </authorList>
    </citation>
    <scope>NUCLEOTIDE SEQUENCE [LARGE SCALE GENOMIC DNA]</scope>
    <source>
        <strain evidence="5">DSM 10523 / SB164P1</strain>
    </source>
</reference>
<dbReference type="PROSITE" id="PS51186">
    <property type="entry name" value="GNAT"/>
    <property type="match status" value="1"/>
</dbReference>
<dbReference type="PANTHER" id="PTHR10545:SF29">
    <property type="entry name" value="GH14572P-RELATED"/>
    <property type="match status" value="1"/>
</dbReference>
<name>M1P5H1_DESSD</name>
<dbReference type="RefSeq" id="WP_015402625.1">
    <property type="nucleotide sequence ID" value="NC_020304.1"/>
</dbReference>